<dbReference type="Gene3D" id="3.30.420.40">
    <property type="match status" value="1"/>
</dbReference>
<keyword evidence="5" id="KW-1185">Reference proteome</keyword>
<dbReference type="Gene3D" id="3.90.870.20">
    <property type="entry name" value="Carbamoyltransferase, C-terminal domain"/>
    <property type="match status" value="1"/>
</dbReference>
<dbReference type="CDD" id="cd24033">
    <property type="entry name" value="ASKHA_NBD_NodU_CmcH-like_N"/>
    <property type="match status" value="1"/>
</dbReference>
<sequence>MSVILGIHVGHDSSCTVLKDGGIVSALQQERVSRRKHDGEEVLSNRLPITACLDTAGVNIDDVEFIISSFQSVADASFGLHKPLIEYDFNIFDPFDCRHYVISHHLAHAWHAYAGSGFPDSAVLVVDRAGSSTAAGEDYAQPFSEWYEQITTCRGEILLKTESLSIYDAVGDNVTLSTRRYNVPHIQPLTFICSAAGLYDNVSRRIFGSEHAHGQLMALASLASSDIARRVPRGPLVNLDETWPVFRNDWQHILPPELSVEEQVNLAKQCQSAFGDVMARYTHIALELTGRRKLAVAGGAFLNIVVNRDVADRIGPENYFVPSAPSDAGISMGCAYYGCRVIAKKPTLRLSTDRLGPIWSEESIKQALHRFQFLLEVTPYDREVVVQELVQGKIIGRWYGRSEFGPRALGARSIFANPMFVSAKKTLNDIKGRQEWRPVAPIVIRERAHEFFVGPLPSQWMTFAHTICEGYIDSFGALAHADGSTRVQTLEEAEDPELHSILTEFADRTGIPALVNTSMNGPNQPIVESPAEAIEFFIRSCAIDGLILGNYIARRRDVNEVMTDVFGRARLAPAVIISLVSLAGEERLVVTSPYKALNLDGDMLSLFQWLRQWRTMPEISAHLEALGADGRSFWPVLIAGVLELDWSGEGDRACQM</sequence>
<evidence type="ECO:0000313" key="4">
    <source>
        <dbReference type="EMBL" id="NIJ60178.1"/>
    </source>
</evidence>
<dbReference type="GO" id="GO:0016740">
    <property type="term" value="F:transferase activity"/>
    <property type="evidence" value="ECO:0007669"/>
    <property type="project" value="UniProtKB-KW"/>
</dbReference>
<gene>
    <name evidence="4" type="ORF">FHS82_004045</name>
</gene>
<dbReference type="Pfam" id="PF16861">
    <property type="entry name" value="Carbam_trans_C"/>
    <property type="match status" value="1"/>
</dbReference>
<dbReference type="PANTHER" id="PTHR34847">
    <property type="entry name" value="NODULATION PROTEIN U"/>
    <property type="match status" value="1"/>
</dbReference>
<feature type="domain" description="Carbamoyltransferase C-terminal" evidence="3">
    <location>
        <begin position="387"/>
        <end position="554"/>
    </location>
</feature>
<evidence type="ECO:0000313" key="5">
    <source>
        <dbReference type="Proteomes" id="UP001429580"/>
    </source>
</evidence>
<dbReference type="EC" id="2.1.3.-" evidence="4"/>
<evidence type="ECO:0000259" key="3">
    <source>
        <dbReference type="Pfam" id="PF16861"/>
    </source>
</evidence>
<dbReference type="InterPro" id="IPR003696">
    <property type="entry name" value="Carbtransf_dom"/>
</dbReference>
<reference evidence="4 5" key="1">
    <citation type="submission" date="2020-03" db="EMBL/GenBank/DDBJ databases">
        <title>Genomic Encyclopedia of Type Strains, Phase IV (KMG-IV): sequencing the most valuable type-strain genomes for metagenomic binning, comparative biology and taxonomic classification.</title>
        <authorList>
            <person name="Goeker M."/>
        </authorList>
    </citation>
    <scope>NUCLEOTIDE SEQUENCE [LARGE SCALE GENOMIC DNA]</scope>
    <source>
        <strain evidence="4 5">DSM 103870</strain>
    </source>
</reference>
<comment type="caution">
    <text evidence="4">The sequence shown here is derived from an EMBL/GenBank/DDBJ whole genome shotgun (WGS) entry which is preliminary data.</text>
</comment>
<dbReference type="InterPro" id="IPR038152">
    <property type="entry name" value="Carbam_trans_C_sf"/>
</dbReference>
<feature type="domain" description="Carbamoyltransferase" evidence="2">
    <location>
        <begin position="264"/>
        <end position="335"/>
    </location>
</feature>
<dbReference type="InterPro" id="IPR051338">
    <property type="entry name" value="NodU/CmcH_Carbamoyltrnsfr"/>
</dbReference>
<dbReference type="SUPFAM" id="SSF53067">
    <property type="entry name" value="Actin-like ATPase domain"/>
    <property type="match status" value="1"/>
</dbReference>
<keyword evidence="4" id="KW-0808">Transferase</keyword>
<evidence type="ECO:0000259" key="2">
    <source>
        <dbReference type="Pfam" id="PF02543"/>
    </source>
</evidence>
<dbReference type="InterPro" id="IPR031730">
    <property type="entry name" value="Carbam_trans_C"/>
</dbReference>
<dbReference type="InterPro" id="IPR043129">
    <property type="entry name" value="ATPase_NBD"/>
</dbReference>
<evidence type="ECO:0000256" key="1">
    <source>
        <dbReference type="ARBA" id="ARBA00006129"/>
    </source>
</evidence>
<organism evidence="4 5">
    <name type="scientific">Pseudochelatococcus lubricantis</name>
    <dbReference type="NCBI Taxonomy" id="1538102"/>
    <lineage>
        <taxon>Bacteria</taxon>
        <taxon>Pseudomonadati</taxon>
        <taxon>Pseudomonadota</taxon>
        <taxon>Alphaproteobacteria</taxon>
        <taxon>Hyphomicrobiales</taxon>
        <taxon>Chelatococcaceae</taxon>
        <taxon>Pseudochelatococcus</taxon>
    </lineage>
</organism>
<proteinExistence type="inferred from homology"/>
<dbReference type="EMBL" id="JAASQI010000014">
    <property type="protein sequence ID" value="NIJ60178.1"/>
    <property type="molecule type" value="Genomic_DNA"/>
</dbReference>
<accession>A0ABX0V6H5</accession>
<dbReference type="RefSeq" id="WP_166956305.1">
    <property type="nucleotide sequence ID" value="NZ_JAASQI010000014.1"/>
</dbReference>
<name>A0ABX0V6H5_9HYPH</name>
<protein>
    <submittedName>
        <fullName evidence="4">Carbamoyltransferase</fullName>
        <ecNumber evidence="4">2.1.3.-</ecNumber>
    </submittedName>
</protein>
<dbReference type="Pfam" id="PF02543">
    <property type="entry name" value="Carbam_trans_N"/>
    <property type="match status" value="2"/>
</dbReference>
<feature type="domain" description="Carbamoyltransferase" evidence="2">
    <location>
        <begin position="4"/>
        <end position="67"/>
    </location>
</feature>
<comment type="similarity">
    <text evidence="1">Belongs to the NodU/CmcH family.</text>
</comment>
<dbReference type="PANTHER" id="PTHR34847:SF1">
    <property type="entry name" value="NODULATION PROTEIN U"/>
    <property type="match status" value="1"/>
</dbReference>
<dbReference type="Proteomes" id="UP001429580">
    <property type="component" value="Unassembled WGS sequence"/>
</dbReference>